<proteinExistence type="inferred from homology"/>
<dbReference type="InterPro" id="IPR006059">
    <property type="entry name" value="SBP"/>
</dbReference>
<evidence type="ECO:0000256" key="5">
    <source>
        <dbReference type="ARBA" id="ARBA00022448"/>
    </source>
</evidence>
<keyword evidence="7" id="KW-0574">Periplasm</keyword>
<protein>
    <recommendedName>
        <fullName evidence="4">sn-glycerol-3-phosphate-binding periplasmic protein UgpB</fullName>
    </recommendedName>
</protein>
<dbReference type="Proteomes" id="UP001148313">
    <property type="component" value="Unassembled WGS sequence"/>
</dbReference>
<dbReference type="PANTHER" id="PTHR43649">
    <property type="entry name" value="ARABINOSE-BINDING PROTEIN-RELATED"/>
    <property type="match status" value="1"/>
</dbReference>
<evidence type="ECO:0000256" key="3">
    <source>
        <dbReference type="ARBA" id="ARBA00011557"/>
    </source>
</evidence>
<reference evidence="10" key="1">
    <citation type="submission" date="2022-11" db="EMBL/GenBank/DDBJ databases">
        <title>Hoeflea poritis sp. nov., isolated from scleractinian coral Porites lutea.</title>
        <authorList>
            <person name="Zhang G."/>
            <person name="Wei Q."/>
            <person name="Cai L."/>
        </authorList>
    </citation>
    <scope>NUCLEOTIDE SEQUENCE</scope>
    <source>
        <strain evidence="10">E7-10</strain>
    </source>
</reference>
<evidence type="ECO:0000256" key="8">
    <source>
        <dbReference type="ARBA" id="ARBA00034473"/>
    </source>
</evidence>
<dbReference type="InterPro" id="IPR050490">
    <property type="entry name" value="Bact_solute-bd_prot1"/>
</dbReference>
<dbReference type="CDD" id="cd14748">
    <property type="entry name" value="PBP2_UgpB"/>
    <property type="match status" value="1"/>
</dbReference>
<accession>A0ABT4VU07</accession>
<gene>
    <name evidence="10" type="ORF">OOZ53_22240</name>
</gene>
<dbReference type="EMBL" id="JAPJZH010000018">
    <property type="protein sequence ID" value="MDA4848094.1"/>
    <property type="molecule type" value="Genomic_DNA"/>
</dbReference>
<evidence type="ECO:0000256" key="4">
    <source>
        <dbReference type="ARBA" id="ARBA00017470"/>
    </source>
</evidence>
<feature type="signal peptide" evidence="9">
    <location>
        <begin position="1"/>
        <end position="25"/>
    </location>
</feature>
<dbReference type="PANTHER" id="PTHR43649:SF31">
    <property type="entry name" value="SN-GLYCEROL-3-PHOSPHATE-BINDING PERIPLASMIC PROTEIN UGPB"/>
    <property type="match status" value="1"/>
</dbReference>
<sequence>MSIRNIVIGAMASAMSVAMAVPAMAQTEITWWHAMGGQLGETVNQLAEKFNASQSDYKITPIYKGSYEETMTAGIAAFRAGEQPNVIQIFDAGAATIIGAKGAVVPAQQLMSENGVPFDINDYISGVRYFYADKEGEMIGMPFNSSTPIMYYNEDALKKAGVTPPKTWEEFQSVTAPKLKEAGYVPLTQSHLPWIFTENFYSRHNLEFASLDNGYDSGTPVMMMNEDPIKGHFAAVKEWLDNGMFAWYGTGWADNQKPFNEGQAAMWLGSSGSFGGVKAAANFSFNATYLPYWESLTKEPYQTFIGGAALFAMSGKPADENKAVAEFFRFLTSPEIQYFWHKETGYVPITTAAYELAKKEGYYKETPQAEVGIRQLTERAGDWTRGYRLGFYVQIRDVMNREYGKILSGEKGVDEAFTTIEVESNKLLERFSKSMGN</sequence>
<organism evidence="10 11">
    <name type="scientific">Hoeflea poritis</name>
    <dbReference type="NCBI Taxonomy" id="2993659"/>
    <lineage>
        <taxon>Bacteria</taxon>
        <taxon>Pseudomonadati</taxon>
        <taxon>Pseudomonadota</taxon>
        <taxon>Alphaproteobacteria</taxon>
        <taxon>Hyphomicrobiales</taxon>
        <taxon>Rhizobiaceae</taxon>
        <taxon>Hoeflea</taxon>
    </lineage>
</organism>
<dbReference type="Gene3D" id="3.40.190.10">
    <property type="entry name" value="Periplasmic binding protein-like II"/>
    <property type="match status" value="2"/>
</dbReference>
<evidence type="ECO:0000256" key="7">
    <source>
        <dbReference type="ARBA" id="ARBA00022764"/>
    </source>
</evidence>
<evidence type="ECO:0000256" key="1">
    <source>
        <dbReference type="ARBA" id="ARBA00004418"/>
    </source>
</evidence>
<evidence type="ECO:0000256" key="9">
    <source>
        <dbReference type="SAM" id="SignalP"/>
    </source>
</evidence>
<evidence type="ECO:0000313" key="10">
    <source>
        <dbReference type="EMBL" id="MDA4848094.1"/>
    </source>
</evidence>
<comment type="subcellular location">
    <subcellularLocation>
        <location evidence="1">Periplasm</location>
    </subcellularLocation>
</comment>
<comment type="subunit">
    <text evidence="3">The complex is composed of two ATP-binding proteins (UgpC), two transmembrane proteins (UgpA and UgpE) and a solute-binding protein (UgpB).</text>
</comment>
<keyword evidence="5" id="KW-0813">Transport</keyword>
<feature type="chain" id="PRO_5045682365" description="sn-glycerol-3-phosphate-binding periplasmic protein UgpB" evidence="9">
    <location>
        <begin position="26"/>
        <end position="437"/>
    </location>
</feature>
<comment type="caution">
    <text evidence="10">The sequence shown here is derived from an EMBL/GenBank/DDBJ whole genome shotgun (WGS) entry which is preliminary data.</text>
</comment>
<keyword evidence="6 9" id="KW-0732">Signal</keyword>
<dbReference type="SUPFAM" id="SSF53850">
    <property type="entry name" value="Periplasmic binding protein-like II"/>
    <property type="match status" value="1"/>
</dbReference>
<evidence type="ECO:0000256" key="6">
    <source>
        <dbReference type="ARBA" id="ARBA00022729"/>
    </source>
</evidence>
<evidence type="ECO:0000256" key="2">
    <source>
        <dbReference type="ARBA" id="ARBA00008520"/>
    </source>
</evidence>
<name>A0ABT4VU07_9HYPH</name>
<keyword evidence="11" id="KW-1185">Reference proteome</keyword>
<dbReference type="Pfam" id="PF13416">
    <property type="entry name" value="SBP_bac_8"/>
    <property type="match status" value="1"/>
</dbReference>
<dbReference type="RefSeq" id="WP_271091937.1">
    <property type="nucleotide sequence ID" value="NZ_JAPJZH010000018.1"/>
</dbReference>
<comment type="similarity">
    <text evidence="2">Belongs to the bacterial solute-binding protein 1 family.</text>
</comment>
<comment type="function">
    <text evidence="8">Part of the ABC transporter complex UgpBAEC involved in sn-glycerol-3-phosphate (G3P) import. Binds G3P.</text>
</comment>
<evidence type="ECO:0000313" key="11">
    <source>
        <dbReference type="Proteomes" id="UP001148313"/>
    </source>
</evidence>